<feature type="transmembrane region" description="Helical" evidence="2">
    <location>
        <begin position="361"/>
        <end position="381"/>
    </location>
</feature>
<feature type="region of interest" description="Disordered" evidence="1">
    <location>
        <begin position="564"/>
        <end position="596"/>
    </location>
</feature>
<dbReference type="EMBL" id="PDDY01000001">
    <property type="protein sequence ID" value="PEH41338.1"/>
    <property type="molecule type" value="Genomic_DNA"/>
</dbReference>
<keyword evidence="2" id="KW-1133">Transmembrane helix</keyword>
<dbReference type="RefSeq" id="WP_096752314.1">
    <property type="nucleotide sequence ID" value="NZ_CADEQB010000004.1"/>
</dbReference>
<evidence type="ECO:0000256" key="1">
    <source>
        <dbReference type="SAM" id="MobiDB-lite"/>
    </source>
</evidence>
<dbReference type="AlphaFoldDB" id="A0A2A7SCS7"/>
<feature type="compositionally biased region" description="Basic and acidic residues" evidence="1">
    <location>
        <begin position="53"/>
        <end position="62"/>
    </location>
</feature>
<reference evidence="4" key="1">
    <citation type="submission" date="2017-09" db="EMBL/GenBank/DDBJ databases">
        <title>FDA dAtabase for Regulatory Grade micrObial Sequences (FDA-ARGOS): Supporting development and validation of Infectious Disease Dx tests.</title>
        <authorList>
            <person name="Minogue T."/>
            <person name="Wolcott M."/>
            <person name="Wasieloski L."/>
            <person name="Aguilar W."/>
            <person name="Moore D."/>
            <person name="Tallon L."/>
            <person name="Sadzewicz L."/>
            <person name="Ott S."/>
            <person name="Zhao X."/>
            <person name="Nagaraj S."/>
            <person name="Vavikolanu K."/>
            <person name="Aluvathingal J."/>
            <person name="Nadendla S."/>
            <person name="Sichtig H."/>
        </authorList>
    </citation>
    <scope>NUCLEOTIDE SEQUENCE [LARGE SCALE GENOMIC DNA]</scope>
    <source>
        <strain evidence="4">FDAARGOS_390</strain>
    </source>
</reference>
<accession>A0A2A7SCS7</accession>
<organism evidence="3 4">
    <name type="scientific">Burkholderia gladioli</name>
    <name type="common">Pseudomonas marginata</name>
    <name type="synonym">Phytomonas marginata</name>
    <dbReference type="NCBI Taxonomy" id="28095"/>
    <lineage>
        <taxon>Bacteria</taxon>
        <taxon>Pseudomonadati</taxon>
        <taxon>Pseudomonadota</taxon>
        <taxon>Betaproteobacteria</taxon>
        <taxon>Burkholderiales</taxon>
        <taxon>Burkholderiaceae</taxon>
        <taxon>Burkholderia</taxon>
    </lineage>
</organism>
<comment type="caution">
    <text evidence="3">The sequence shown here is derived from an EMBL/GenBank/DDBJ whole genome shotgun (WGS) entry which is preliminary data.</text>
</comment>
<feature type="compositionally biased region" description="Low complexity" evidence="1">
    <location>
        <begin position="13"/>
        <end position="31"/>
    </location>
</feature>
<gene>
    <name evidence="3" type="ORF">CRM94_03705</name>
</gene>
<protein>
    <submittedName>
        <fullName evidence="3">Uncharacterized protein</fullName>
    </submittedName>
</protein>
<keyword evidence="2" id="KW-0472">Membrane</keyword>
<evidence type="ECO:0000313" key="4">
    <source>
        <dbReference type="Proteomes" id="UP000220629"/>
    </source>
</evidence>
<evidence type="ECO:0000256" key="2">
    <source>
        <dbReference type="SAM" id="Phobius"/>
    </source>
</evidence>
<dbReference type="Proteomes" id="UP000220629">
    <property type="component" value="Unassembled WGS sequence"/>
</dbReference>
<name>A0A2A7SCS7_BURGA</name>
<feature type="region of interest" description="Disordered" evidence="1">
    <location>
        <begin position="1"/>
        <end position="115"/>
    </location>
</feature>
<sequence length="596" mass="62767">MPPGIKSNSPVLAPTTTATTETPNPASTSHVPTPPSPTRQASNQALKGLQGQEDTRGSEGEGPRQTPRFSTSTRSASSHPPPVAPKPVASSSRLAPPSSKMQARRLPAQRAPQHLHREAAQTLATSGQHEPSTATLAMQQMMPSIPEDAELGPLTPAEQDLLTRMREVASGNESTEIGGADMALAMRHMMPRVPPDAVLHGQHGAMSPAERQLVGRMREMARMVDQMEIEPLSEAQLDQLEAGLMNTPVKQPTTEGEKQIHQAVTQFITDVAENNFDNRAGRLATSFAHSLLARIPSVAVTTLFRQMAGQGFGKEMEHLPEGVKTMISVLLTAVPLAMIFAGKMRDDKKGIATDRSNYSRLALIAIGGTLGLAALATQSMGKSAPALAQFVLYCLLRDGVQRFVSVGPKDKEQPAPSPVRSFGAGAVYAGDQMAAGTGMSELAPHSGAGAADLPPQWANSATRAGLNLGGEVVDDLVSNGIASGDVPRLVAELKKPTMEDVKDTAVGAFPARATLFTSSALLSQILSDTVLAGKSDSVANNWGNAAVGLLLGLVMYMPFAQMGATKKPDEPSTASIEELPDTPEPELPRPPQAHLA</sequence>
<feature type="compositionally biased region" description="Polar residues" evidence="1">
    <location>
        <begin position="1"/>
        <end position="10"/>
    </location>
</feature>
<evidence type="ECO:0000313" key="3">
    <source>
        <dbReference type="EMBL" id="PEH41338.1"/>
    </source>
</evidence>
<feature type="transmembrane region" description="Helical" evidence="2">
    <location>
        <begin position="322"/>
        <end position="341"/>
    </location>
</feature>
<proteinExistence type="predicted"/>
<keyword evidence="2" id="KW-0812">Transmembrane</keyword>